<gene>
    <name evidence="3" type="ORF">AHMF7616_02948</name>
</gene>
<dbReference type="EMBL" id="QASA01000001">
    <property type="protein sequence ID" value="RDC64335.1"/>
    <property type="molecule type" value="Genomic_DNA"/>
</dbReference>
<evidence type="ECO:0000313" key="3">
    <source>
        <dbReference type="EMBL" id="RDC64335.1"/>
    </source>
</evidence>
<feature type="transmembrane region" description="Helical" evidence="1">
    <location>
        <begin position="247"/>
        <end position="265"/>
    </location>
</feature>
<name>A0A369QL08_9BACT</name>
<evidence type="ECO:0000256" key="1">
    <source>
        <dbReference type="SAM" id="Phobius"/>
    </source>
</evidence>
<keyword evidence="1" id="KW-0812">Transmembrane</keyword>
<dbReference type="InterPro" id="IPR002656">
    <property type="entry name" value="Acyl_transf_3_dom"/>
</dbReference>
<feature type="transmembrane region" description="Helical" evidence="1">
    <location>
        <begin position="209"/>
        <end position="226"/>
    </location>
</feature>
<comment type="caution">
    <text evidence="3">The sequence shown here is derived from an EMBL/GenBank/DDBJ whole genome shotgun (WGS) entry which is preliminary data.</text>
</comment>
<feature type="domain" description="Acyltransferase 3" evidence="2">
    <location>
        <begin position="2"/>
        <end position="292"/>
    </location>
</feature>
<accession>A0A369QL08</accession>
<dbReference type="GO" id="GO:0016747">
    <property type="term" value="F:acyltransferase activity, transferring groups other than amino-acyl groups"/>
    <property type="evidence" value="ECO:0007669"/>
    <property type="project" value="InterPro"/>
</dbReference>
<feature type="transmembrane region" description="Helical" evidence="1">
    <location>
        <begin position="73"/>
        <end position="92"/>
    </location>
</feature>
<reference evidence="3 4" key="1">
    <citation type="submission" date="2018-04" db="EMBL/GenBank/DDBJ databases">
        <title>Adhaeribacter sp. HMF7616 genome sequencing and assembly.</title>
        <authorList>
            <person name="Kang H."/>
            <person name="Kang J."/>
            <person name="Cha I."/>
            <person name="Kim H."/>
            <person name="Joh K."/>
        </authorList>
    </citation>
    <scope>NUCLEOTIDE SEQUENCE [LARGE SCALE GENOMIC DNA]</scope>
    <source>
        <strain evidence="3 4">HMF7616</strain>
    </source>
</reference>
<proteinExistence type="predicted"/>
<keyword evidence="1" id="KW-1133">Transmembrane helix</keyword>
<feature type="transmembrane region" description="Helical" evidence="1">
    <location>
        <begin position="177"/>
        <end position="194"/>
    </location>
</feature>
<organism evidence="3 4">
    <name type="scientific">Adhaeribacter pallidiroseus</name>
    <dbReference type="NCBI Taxonomy" id="2072847"/>
    <lineage>
        <taxon>Bacteria</taxon>
        <taxon>Pseudomonadati</taxon>
        <taxon>Bacteroidota</taxon>
        <taxon>Cytophagia</taxon>
        <taxon>Cytophagales</taxon>
        <taxon>Hymenobacteraceae</taxon>
        <taxon>Adhaeribacter</taxon>
    </lineage>
</organism>
<feature type="transmembrane region" description="Helical" evidence="1">
    <location>
        <begin position="271"/>
        <end position="292"/>
    </location>
</feature>
<evidence type="ECO:0000313" key="4">
    <source>
        <dbReference type="Proteomes" id="UP000253919"/>
    </source>
</evidence>
<feature type="transmembrane region" description="Helical" evidence="1">
    <location>
        <begin position="104"/>
        <end position="123"/>
    </location>
</feature>
<dbReference type="AlphaFoldDB" id="A0A369QL08"/>
<keyword evidence="4" id="KW-1185">Reference proteome</keyword>
<sequence>MMLLLGHSFYLSSAEKNISYPQYVKKRFQRLVVPAWTFLTLFFILFYFVAVATGQKYYFSGAKIMQSYALTNGIGYVWIIKISFLVALLSPFILKISKRVKSNLLYYLLIAGSYAGYALLLYVHDALPVVYKALDNINHYLDGVARTLYAEVIIYGVSYSFIVALGIRLTKLSQREVTGACLGFLGLFLFLSYQNDFSTVQAFKYPPQLYYLSYGLFVSFLLYRLLDYTFFKKFGNSQLIIFLSRNSAWVYFWHIIFVYYIRLFGASLPSYLATTSSGRFFFIMAGALLVTYSHQQIKELRQSYEDKAILPAGTPMPHASNI</sequence>
<keyword evidence="1" id="KW-0472">Membrane</keyword>
<dbReference type="Pfam" id="PF01757">
    <property type="entry name" value="Acyl_transf_3"/>
    <property type="match status" value="1"/>
</dbReference>
<dbReference type="Proteomes" id="UP000253919">
    <property type="component" value="Unassembled WGS sequence"/>
</dbReference>
<protein>
    <recommendedName>
        <fullName evidence="2">Acyltransferase 3 domain-containing protein</fullName>
    </recommendedName>
</protein>
<feature type="transmembrane region" description="Helical" evidence="1">
    <location>
        <begin position="31"/>
        <end position="53"/>
    </location>
</feature>
<feature type="transmembrane region" description="Helical" evidence="1">
    <location>
        <begin position="143"/>
        <end position="165"/>
    </location>
</feature>
<evidence type="ECO:0000259" key="2">
    <source>
        <dbReference type="Pfam" id="PF01757"/>
    </source>
</evidence>